<evidence type="ECO:0000313" key="2">
    <source>
        <dbReference type="EMBL" id="SVA56067.1"/>
    </source>
</evidence>
<dbReference type="SUPFAM" id="SSF53732">
    <property type="entry name" value="Aconitase iron-sulfur domain"/>
    <property type="match status" value="1"/>
</dbReference>
<organism evidence="2">
    <name type="scientific">marine metagenome</name>
    <dbReference type="NCBI Taxonomy" id="408172"/>
    <lineage>
        <taxon>unclassified sequences</taxon>
        <taxon>metagenomes</taxon>
        <taxon>ecological metagenomes</taxon>
    </lineage>
</organism>
<gene>
    <name evidence="2" type="ORF">METZ01_LOCUS108921</name>
</gene>
<feature type="non-terminal residue" evidence="2">
    <location>
        <position position="91"/>
    </location>
</feature>
<evidence type="ECO:0008006" key="3">
    <source>
        <dbReference type="Google" id="ProtNLM"/>
    </source>
</evidence>
<evidence type="ECO:0000256" key="1">
    <source>
        <dbReference type="ARBA" id="ARBA00023004"/>
    </source>
</evidence>
<sequence length="91" mass="9894">MEHMPTVITVGDDMGEADPFDARSTFVASDGSPAVFVDIGALQRDGVCKLDEIPVSIRILLEAALRKCDGFLVTKEDVLRIASWSPEMTPE</sequence>
<dbReference type="EMBL" id="UINC01012898">
    <property type="protein sequence ID" value="SVA56067.1"/>
    <property type="molecule type" value="Genomic_DNA"/>
</dbReference>
<protein>
    <recommendedName>
        <fullName evidence="3">Aconitase/3-isopropylmalate dehydratase large subunit alpha/beta/alpha domain-containing protein</fullName>
    </recommendedName>
</protein>
<name>A0A381WVX7_9ZZZZ</name>
<dbReference type="Gene3D" id="3.30.499.10">
    <property type="entry name" value="Aconitase, domain 3"/>
    <property type="match status" value="1"/>
</dbReference>
<dbReference type="InterPro" id="IPR015931">
    <property type="entry name" value="Acnase/IPM_dHydase_lsu_aba_1/3"/>
</dbReference>
<accession>A0A381WVX7</accession>
<dbReference type="AlphaFoldDB" id="A0A381WVX7"/>
<proteinExistence type="predicted"/>
<reference evidence="2" key="1">
    <citation type="submission" date="2018-05" db="EMBL/GenBank/DDBJ databases">
        <authorList>
            <person name="Lanie J.A."/>
            <person name="Ng W.-L."/>
            <person name="Kazmierczak K.M."/>
            <person name="Andrzejewski T.M."/>
            <person name="Davidsen T.M."/>
            <person name="Wayne K.J."/>
            <person name="Tettelin H."/>
            <person name="Glass J.I."/>
            <person name="Rusch D."/>
            <person name="Podicherti R."/>
            <person name="Tsui H.-C.T."/>
            <person name="Winkler M.E."/>
        </authorList>
    </citation>
    <scope>NUCLEOTIDE SEQUENCE</scope>
</reference>
<dbReference type="InterPro" id="IPR036008">
    <property type="entry name" value="Aconitase_4Fe-4S_dom"/>
</dbReference>
<keyword evidence="1" id="KW-0408">Iron</keyword>